<dbReference type="Gene3D" id="2.30.30.100">
    <property type="match status" value="1"/>
</dbReference>
<dbReference type="Proteomes" id="UP001209083">
    <property type="component" value="Chromosome"/>
</dbReference>
<keyword evidence="1 4" id="KW-0436">Ligase</keyword>
<dbReference type="RefSeq" id="WP_349637516.1">
    <property type="nucleotide sequence ID" value="NZ_CP090958.1"/>
</dbReference>
<protein>
    <submittedName>
        <fullName evidence="4">Biotin--[acetyl-CoA-carboxylase] ligase</fullName>
        <ecNumber evidence="4">6.3.4.15</ecNumber>
    </submittedName>
</protein>
<dbReference type="PANTHER" id="PTHR12835:SF5">
    <property type="entry name" value="BIOTIN--PROTEIN LIGASE"/>
    <property type="match status" value="1"/>
</dbReference>
<feature type="region of interest" description="Disordered" evidence="2">
    <location>
        <begin position="284"/>
        <end position="310"/>
    </location>
</feature>
<accession>A0ABY8QP49</accession>
<dbReference type="Pfam" id="PF03099">
    <property type="entry name" value="BPL_LplA_LipB"/>
    <property type="match status" value="1"/>
</dbReference>
<dbReference type="PANTHER" id="PTHR12835">
    <property type="entry name" value="BIOTIN PROTEIN LIGASE"/>
    <property type="match status" value="1"/>
</dbReference>
<dbReference type="CDD" id="cd16442">
    <property type="entry name" value="BPL"/>
    <property type="match status" value="1"/>
</dbReference>
<dbReference type="InterPro" id="IPR045864">
    <property type="entry name" value="aa-tRNA-synth_II/BPL/LPL"/>
</dbReference>
<feature type="compositionally biased region" description="Basic and acidic residues" evidence="2">
    <location>
        <begin position="299"/>
        <end position="310"/>
    </location>
</feature>
<dbReference type="Gene3D" id="3.30.930.10">
    <property type="entry name" value="Bira Bifunctional Protein, Domain 2"/>
    <property type="match status" value="1"/>
</dbReference>
<proteinExistence type="predicted"/>
<dbReference type="PROSITE" id="PS51733">
    <property type="entry name" value="BPL_LPL_CATALYTIC"/>
    <property type="match status" value="1"/>
</dbReference>
<evidence type="ECO:0000256" key="1">
    <source>
        <dbReference type="ARBA" id="ARBA00022598"/>
    </source>
</evidence>
<evidence type="ECO:0000259" key="3">
    <source>
        <dbReference type="PROSITE" id="PS51733"/>
    </source>
</evidence>
<dbReference type="EC" id="6.3.4.15" evidence="4"/>
<keyword evidence="5" id="KW-1185">Reference proteome</keyword>
<sequence length="310" mass="32280">MTSPYTDLNRPPLNAAVLRRALCAPRGPISRLDIVESTGSTNVDAADGLAAEPGAWPDLSVVVAEHQSAGTGRRGRQWSSPARSGIYSSIVLRPNLDAVNPWPAGSFGWLPLLGGLAACEAIADVGELATSVKWPNDVLVETADGDRKVAGVLARAVLLGQEQAVVLGAGINVTLNREELPHPAATSVQLAGAVVYDRDSLLRAYLRRVVHWYSALKGSGGDAEASGLAGAVRGRTSTLGAEVRVELPGERSLTGAAARIDSQARLVVRHGSQETSVSAGDVVHVRRAGAASPAPEEETAGRARTEDEES</sequence>
<dbReference type="EMBL" id="CP090958">
    <property type="protein sequence ID" value="WGW10733.1"/>
    <property type="molecule type" value="Genomic_DNA"/>
</dbReference>
<dbReference type="SUPFAM" id="SSF55681">
    <property type="entry name" value="Class II aaRS and biotin synthetases"/>
    <property type="match status" value="1"/>
</dbReference>
<reference evidence="4 5" key="1">
    <citation type="submission" date="2023-05" db="EMBL/GenBank/DDBJ databases">
        <title>Lithophilousrod everest ZFBP1038 complete genpme.</title>
        <authorList>
            <person name="Tian M."/>
        </authorList>
    </citation>
    <scope>NUCLEOTIDE SEQUENCE [LARGE SCALE GENOMIC DNA]</scope>
    <source>
        <strain evidence="4 5">ZFBP1038</strain>
    </source>
</reference>
<dbReference type="InterPro" id="IPR004143">
    <property type="entry name" value="BPL_LPL_catalytic"/>
</dbReference>
<name>A0ABY8QP49_9MICO</name>
<feature type="domain" description="BPL/LPL catalytic" evidence="3">
    <location>
        <begin position="33"/>
        <end position="217"/>
    </location>
</feature>
<dbReference type="InterPro" id="IPR004408">
    <property type="entry name" value="Biotin_CoA_COase_ligase"/>
</dbReference>
<evidence type="ECO:0000313" key="4">
    <source>
        <dbReference type="EMBL" id="WGW10733.1"/>
    </source>
</evidence>
<gene>
    <name evidence="4" type="ORF">LWF01_11405</name>
</gene>
<dbReference type="NCBIfam" id="TIGR00121">
    <property type="entry name" value="birA_ligase"/>
    <property type="match status" value="1"/>
</dbReference>
<evidence type="ECO:0000313" key="5">
    <source>
        <dbReference type="Proteomes" id="UP001209083"/>
    </source>
</evidence>
<organism evidence="4 5">
    <name type="scientific">Saxibacter everestensis</name>
    <dbReference type="NCBI Taxonomy" id="2909229"/>
    <lineage>
        <taxon>Bacteria</taxon>
        <taxon>Bacillati</taxon>
        <taxon>Actinomycetota</taxon>
        <taxon>Actinomycetes</taxon>
        <taxon>Micrococcales</taxon>
        <taxon>Brevibacteriaceae</taxon>
        <taxon>Saxibacter</taxon>
    </lineage>
</organism>
<evidence type="ECO:0000256" key="2">
    <source>
        <dbReference type="SAM" id="MobiDB-lite"/>
    </source>
</evidence>
<dbReference type="GO" id="GO:0004077">
    <property type="term" value="F:biotin--[biotin carboxyl-carrier protein] ligase activity"/>
    <property type="evidence" value="ECO:0007669"/>
    <property type="project" value="UniProtKB-EC"/>
</dbReference>